<evidence type="ECO:0000256" key="3">
    <source>
        <dbReference type="ARBA" id="ARBA00022449"/>
    </source>
</evidence>
<keyword evidence="4" id="KW-1003">Cell membrane</keyword>
<comment type="similarity">
    <text evidence="2">Belongs to the CPA3 antiporters (TC 2.A.63) subunit E family.</text>
</comment>
<reference evidence="10" key="1">
    <citation type="submission" date="2016-10" db="EMBL/GenBank/DDBJ databases">
        <authorList>
            <person name="Varghese N."/>
            <person name="Submissions S."/>
        </authorList>
    </citation>
    <scope>NUCLEOTIDE SEQUENCE [LARGE SCALE GENOMIC DNA]</scope>
    <source>
        <strain evidence="10">CGMCC 1.8895</strain>
    </source>
</reference>
<keyword evidence="3" id="KW-0813">Transport</keyword>
<gene>
    <name evidence="9" type="ORF">SAMN05216216_1337</name>
</gene>
<evidence type="ECO:0000256" key="5">
    <source>
        <dbReference type="ARBA" id="ARBA00022692"/>
    </source>
</evidence>
<dbReference type="InterPro" id="IPR002758">
    <property type="entry name" value="Cation_antiport_E"/>
</dbReference>
<keyword evidence="5 8" id="KW-0812">Transmembrane</keyword>
<evidence type="ECO:0000256" key="2">
    <source>
        <dbReference type="ARBA" id="ARBA00006228"/>
    </source>
</evidence>
<feature type="transmembrane region" description="Helical" evidence="8">
    <location>
        <begin position="12"/>
        <end position="41"/>
    </location>
</feature>
<evidence type="ECO:0000256" key="4">
    <source>
        <dbReference type="ARBA" id="ARBA00022475"/>
    </source>
</evidence>
<comment type="subcellular location">
    <subcellularLocation>
        <location evidence="1">Cell membrane</location>
        <topology evidence="1">Multi-pass membrane protein</topology>
    </subcellularLocation>
</comment>
<evidence type="ECO:0000313" key="10">
    <source>
        <dbReference type="Proteomes" id="UP000199008"/>
    </source>
</evidence>
<dbReference type="PANTHER" id="PTHR34584:SF1">
    <property type="entry name" value="NA(+)_H(+) ANTIPORTER SUBUNIT E1"/>
    <property type="match status" value="1"/>
</dbReference>
<accession>A0A1G9IFJ0</accession>
<evidence type="ECO:0000256" key="8">
    <source>
        <dbReference type="SAM" id="Phobius"/>
    </source>
</evidence>
<evidence type="ECO:0000313" key="9">
    <source>
        <dbReference type="EMBL" id="SDL23866.1"/>
    </source>
</evidence>
<proteinExistence type="inferred from homology"/>
<dbReference type="GO" id="GO:0015297">
    <property type="term" value="F:antiporter activity"/>
    <property type="evidence" value="ECO:0007669"/>
    <property type="project" value="UniProtKB-KW"/>
</dbReference>
<keyword evidence="10" id="KW-1185">Reference proteome</keyword>
<name>A0A1G9IFJ0_9BACL</name>
<dbReference type="AlphaFoldDB" id="A0A1G9IFJ0"/>
<evidence type="ECO:0000256" key="7">
    <source>
        <dbReference type="ARBA" id="ARBA00023136"/>
    </source>
</evidence>
<dbReference type="PANTHER" id="PTHR34584">
    <property type="entry name" value="NA(+)/H(+) ANTIPORTER SUBUNIT E1"/>
    <property type="match status" value="1"/>
</dbReference>
<dbReference type="OrthoDB" id="9800498at2"/>
<protein>
    <submittedName>
        <fullName evidence="9">Multisubunit sodium/proton antiporter, MrpE subunit</fullName>
    </submittedName>
</protein>
<dbReference type="STRING" id="576118.SAMN05216216_1337"/>
<dbReference type="EMBL" id="FNFY01000033">
    <property type="protein sequence ID" value="SDL23866.1"/>
    <property type="molecule type" value="Genomic_DNA"/>
</dbReference>
<evidence type="ECO:0000256" key="1">
    <source>
        <dbReference type="ARBA" id="ARBA00004651"/>
    </source>
</evidence>
<dbReference type="GO" id="GO:0005886">
    <property type="term" value="C:plasma membrane"/>
    <property type="evidence" value="ECO:0007669"/>
    <property type="project" value="UniProtKB-SubCell"/>
</dbReference>
<keyword evidence="7 8" id="KW-0472">Membrane</keyword>
<keyword evidence="6 8" id="KW-1133">Transmembrane helix</keyword>
<dbReference type="RefSeq" id="WP_092987934.1">
    <property type="nucleotide sequence ID" value="NZ_FNFY01000033.1"/>
</dbReference>
<evidence type="ECO:0000256" key="6">
    <source>
        <dbReference type="ARBA" id="ARBA00022989"/>
    </source>
</evidence>
<sequence>MAMQIMINITLAFIWVLIVSDLSLGSLLWGYIIGIIPVYVIRRFLPGRFYLIRVYYVMKLIVVFARELIKANYELTKIVVSPKIDIHPGFFAYPCELEEEWEIALISVLISLTPGTLIVAISDDYSTIYIHGINALDVDNEIATIKNSFEKLIQEVSKP</sequence>
<dbReference type="GO" id="GO:0008324">
    <property type="term" value="F:monoatomic cation transmembrane transporter activity"/>
    <property type="evidence" value="ECO:0007669"/>
    <property type="project" value="InterPro"/>
</dbReference>
<dbReference type="Proteomes" id="UP000199008">
    <property type="component" value="Unassembled WGS sequence"/>
</dbReference>
<feature type="transmembrane region" description="Helical" evidence="8">
    <location>
        <begin position="47"/>
        <end position="65"/>
    </location>
</feature>
<keyword evidence="3" id="KW-0050">Antiport</keyword>
<dbReference type="Pfam" id="PF01899">
    <property type="entry name" value="MNHE"/>
    <property type="match status" value="1"/>
</dbReference>
<organism evidence="9 10">
    <name type="scientific">Lacicoccus qingdaonensis</name>
    <dbReference type="NCBI Taxonomy" id="576118"/>
    <lineage>
        <taxon>Bacteria</taxon>
        <taxon>Bacillati</taxon>
        <taxon>Bacillota</taxon>
        <taxon>Bacilli</taxon>
        <taxon>Bacillales</taxon>
        <taxon>Salinicoccaceae</taxon>
        <taxon>Lacicoccus</taxon>
    </lineage>
</organism>
<dbReference type="PIRSF" id="PIRSF019239">
    <property type="entry name" value="MrpE"/>
    <property type="match status" value="1"/>
</dbReference>